<dbReference type="InterPro" id="IPR001650">
    <property type="entry name" value="Helicase_C-like"/>
</dbReference>
<dbReference type="InterPro" id="IPR014001">
    <property type="entry name" value="Helicase_ATP-bd"/>
</dbReference>
<sequence>MKNSLFSPGQPFDKGWPSVSEPFIVTSTVEPPAKRLRLAYGRGATADIDTISIPAAVEATYTEPSVSMRSNTHHQNLPESATFEVDQSATAKGAANALTINTPLYDGGIDDHPNGRTYTQSHTSTESAVPSQMQPITNLNVQFDTPLSFPLSNRIAASVASNGGVRITESLSDGRFDEQGTAIIEALISDGAFEIQVSLSPLEQALIRERLRKCTSQSNTLLASLIIYGPLEAFDAVGTFFQDCELYLQDPIGCDRNIPYHNPHRLTSPSSPPRMTFDFDSPSVHPKVTRLRHTDLLDVLTSSMNLPEAQTPSLLRTPLLRHQRQALYFMVQRESGWAYDEPEADIWTRQTHPEGNLYVNNVTGKHQIATPPTFRGGILADAMGLGKSCSMIALVANDSDVLSASSSRIKVNEILRSPEVSTTLLIVPLPLMQAWEEQIQKHVHPGSPFKVRRHHASRRITAIEQLHGYNIILTTYQTIETEWRMTSSGKPSLLFSLYWRRIILDEAHFVSDPSTSTARALFALQAQARWAVTGTPLQNRLGDISTLCQFLRVYPYDNPKVFDFDVIQAWRAGSESEAIARLKRLLRYILVRRATNIIHLPSRTDLMHTLQFSSEEREHYDTIEGSVATNIDAVLGRSKSRQSTYLNVLQLINELRLLCNLGLQRPSKRVAISDVASWDTAAAQKAFITLASTDALSCHICSLSPDASYDSLGLCSELAPLQQRHQLHSCLRFVCAGCIHQISEPTCGHVPVCSKAFVTHMPGMTTPSAVSPLGPLDDIDARSLPTKIEALIKDLLFQLPGTKSIVFSYWTTTLDLIEKGLSQALIAYTRYDGSTSSQNRTLALKKFRENANITVILMTISCASVGLDITAACRAYIMEPQWNPTIEEQALARIHRMGQTKEVTTIRYVIENTFEQHVIDRQERKRKLAELLLSPDQHHDGENSLEGMRYYRSLLR</sequence>
<dbReference type="OrthoDB" id="448448at2759"/>
<dbReference type="Pfam" id="PF00176">
    <property type="entry name" value="SNF2-rel_dom"/>
    <property type="match status" value="1"/>
</dbReference>
<name>A0A6A5TJB1_9PLEO</name>
<dbReference type="EMBL" id="ML977010">
    <property type="protein sequence ID" value="KAF1952458.1"/>
    <property type="molecule type" value="Genomic_DNA"/>
</dbReference>
<protein>
    <submittedName>
        <fullName evidence="6">Uncharacterized protein</fullName>
    </submittedName>
</protein>
<dbReference type="PROSITE" id="PS51194">
    <property type="entry name" value="HELICASE_CTER"/>
    <property type="match status" value="1"/>
</dbReference>
<dbReference type="InterPro" id="IPR027417">
    <property type="entry name" value="P-loop_NTPase"/>
</dbReference>
<accession>A0A6A5TJB1</accession>
<organism evidence="6 7">
    <name type="scientific">Byssothecium circinans</name>
    <dbReference type="NCBI Taxonomy" id="147558"/>
    <lineage>
        <taxon>Eukaryota</taxon>
        <taxon>Fungi</taxon>
        <taxon>Dikarya</taxon>
        <taxon>Ascomycota</taxon>
        <taxon>Pezizomycotina</taxon>
        <taxon>Dothideomycetes</taxon>
        <taxon>Pleosporomycetidae</taxon>
        <taxon>Pleosporales</taxon>
        <taxon>Massarineae</taxon>
        <taxon>Massarinaceae</taxon>
        <taxon>Byssothecium</taxon>
    </lineage>
</organism>
<dbReference type="InterPro" id="IPR050628">
    <property type="entry name" value="SNF2_RAD54_helicase_TF"/>
</dbReference>
<dbReference type="GO" id="GO:0005524">
    <property type="term" value="F:ATP binding"/>
    <property type="evidence" value="ECO:0007669"/>
    <property type="project" value="UniProtKB-KW"/>
</dbReference>
<dbReference type="InterPro" id="IPR038718">
    <property type="entry name" value="SNF2-like_sf"/>
</dbReference>
<dbReference type="CDD" id="cd18008">
    <property type="entry name" value="DEXDc_SHPRH-like"/>
    <property type="match status" value="1"/>
</dbReference>
<keyword evidence="7" id="KW-1185">Reference proteome</keyword>
<dbReference type="Gene3D" id="3.40.50.300">
    <property type="entry name" value="P-loop containing nucleotide triphosphate hydrolases"/>
    <property type="match status" value="1"/>
</dbReference>
<dbReference type="PROSITE" id="PS51192">
    <property type="entry name" value="HELICASE_ATP_BIND_1"/>
    <property type="match status" value="1"/>
</dbReference>
<evidence type="ECO:0000259" key="5">
    <source>
        <dbReference type="PROSITE" id="PS51194"/>
    </source>
</evidence>
<dbReference type="PANTHER" id="PTHR45626">
    <property type="entry name" value="TRANSCRIPTION TERMINATION FACTOR 2-RELATED"/>
    <property type="match status" value="1"/>
</dbReference>
<dbReference type="AlphaFoldDB" id="A0A6A5TJB1"/>
<keyword evidence="3" id="KW-0067">ATP-binding</keyword>
<dbReference type="Gene3D" id="3.40.50.10810">
    <property type="entry name" value="Tandem AAA-ATPase domain"/>
    <property type="match status" value="1"/>
</dbReference>
<dbReference type="GO" id="GO:0008094">
    <property type="term" value="F:ATP-dependent activity, acting on DNA"/>
    <property type="evidence" value="ECO:0007669"/>
    <property type="project" value="TreeGrafter"/>
</dbReference>
<dbReference type="PANTHER" id="PTHR45626:SF22">
    <property type="entry name" value="DNA REPAIR PROTEIN RAD5"/>
    <property type="match status" value="1"/>
</dbReference>
<dbReference type="SMART" id="SM00490">
    <property type="entry name" value="HELICc"/>
    <property type="match status" value="1"/>
</dbReference>
<reference evidence="6" key="1">
    <citation type="journal article" date="2020" name="Stud. Mycol.">
        <title>101 Dothideomycetes genomes: a test case for predicting lifestyles and emergence of pathogens.</title>
        <authorList>
            <person name="Haridas S."/>
            <person name="Albert R."/>
            <person name="Binder M."/>
            <person name="Bloem J."/>
            <person name="Labutti K."/>
            <person name="Salamov A."/>
            <person name="Andreopoulos B."/>
            <person name="Baker S."/>
            <person name="Barry K."/>
            <person name="Bills G."/>
            <person name="Bluhm B."/>
            <person name="Cannon C."/>
            <person name="Castanera R."/>
            <person name="Culley D."/>
            <person name="Daum C."/>
            <person name="Ezra D."/>
            <person name="Gonzalez J."/>
            <person name="Henrissat B."/>
            <person name="Kuo A."/>
            <person name="Liang C."/>
            <person name="Lipzen A."/>
            <person name="Lutzoni F."/>
            <person name="Magnuson J."/>
            <person name="Mondo S."/>
            <person name="Nolan M."/>
            <person name="Ohm R."/>
            <person name="Pangilinan J."/>
            <person name="Park H.-J."/>
            <person name="Ramirez L."/>
            <person name="Alfaro M."/>
            <person name="Sun H."/>
            <person name="Tritt A."/>
            <person name="Yoshinaga Y."/>
            <person name="Zwiers L.-H."/>
            <person name="Turgeon B."/>
            <person name="Goodwin S."/>
            <person name="Spatafora J."/>
            <person name="Crous P."/>
            <person name="Grigoriev I."/>
        </authorList>
    </citation>
    <scope>NUCLEOTIDE SEQUENCE</scope>
    <source>
        <strain evidence="6">CBS 675.92</strain>
    </source>
</reference>
<evidence type="ECO:0000313" key="7">
    <source>
        <dbReference type="Proteomes" id="UP000800035"/>
    </source>
</evidence>
<dbReference type="SUPFAM" id="SSF52540">
    <property type="entry name" value="P-loop containing nucleoside triphosphate hydrolases"/>
    <property type="match status" value="2"/>
</dbReference>
<dbReference type="SMART" id="SM00487">
    <property type="entry name" value="DEXDc"/>
    <property type="match status" value="1"/>
</dbReference>
<proteinExistence type="predicted"/>
<dbReference type="Proteomes" id="UP000800035">
    <property type="component" value="Unassembled WGS sequence"/>
</dbReference>
<dbReference type="InterPro" id="IPR000330">
    <property type="entry name" value="SNF2_N"/>
</dbReference>
<gene>
    <name evidence="6" type="ORF">CC80DRAFT_552277</name>
</gene>
<feature type="domain" description="Helicase C-terminal" evidence="5">
    <location>
        <begin position="791"/>
        <end position="939"/>
    </location>
</feature>
<dbReference type="InterPro" id="IPR049730">
    <property type="entry name" value="SNF2/RAD54-like_C"/>
</dbReference>
<dbReference type="GO" id="GO:0016787">
    <property type="term" value="F:hydrolase activity"/>
    <property type="evidence" value="ECO:0007669"/>
    <property type="project" value="UniProtKB-KW"/>
</dbReference>
<feature type="domain" description="Helicase ATP-binding" evidence="4">
    <location>
        <begin position="368"/>
        <end position="554"/>
    </location>
</feature>
<dbReference type="Pfam" id="PF00271">
    <property type="entry name" value="Helicase_C"/>
    <property type="match status" value="1"/>
</dbReference>
<evidence type="ECO:0000256" key="3">
    <source>
        <dbReference type="ARBA" id="ARBA00022840"/>
    </source>
</evidence>
<evidence type="ECO:0000313" key="6">
    <source>
        <dbReference type="EMBL" id="KAF1952458.1"/>
    </source>
</evidence>
<evidence type="ECO:0000259" key="4">
    <source>
        <dbReference type="PROSITE" id="PS51192"/>
    </source>
</evidence>
<dbReference type="GO" id="GO:0005634">
    <property type="term" value="C:nucleus"/>
    <property type="evidence" value="ECO:0007669"/>
    <property type="project" value="TreeGrafter"/>
</dbReference>
<dbReference type="GO" id="GO:0006281">
    <property type="term" value="P:DNA repair"/>
    <property type="evidence" value="ECO:0007669"/>
    <property type="project" value="TreeGrafter"/>
</dbReference>
<evidence type="ECO:0000256" key="2">
    <source>
        <dbReference type="ARBA" id="ARBA00022801"/>
    </source>
</evidence>
<evidence type="ECO:0000256" key="1">
    <source>
        <dbReference type="ARBA" id="ARBA00022741"/>
    </source>
</evidence>
<keyword evidence="2" id="KW-0378">Hydrolase</keyword>
<dbReference type="CDD" id="cd18793">
    <property type="entry name" value="SF2_C_SNF"/>
    <property type="match status" value="1"/>
</dbReference>
<keyword evidence="1" id="KW-0547">Nucleotide-binding</keyword>